<dbReference type="PROSITE" id="PS51406">
    <property type="entry name" value="FIBRINOGEN_C_2"/>
    <property type="match status" value="1"/>
</dbReference>
<dbReference type="SUPFAM" id="SSF56496">
    <property type="entry name" value="Fibrinogen C-terminal domain-like"/>
    <property type="match status" value="1"/>
</dbReference>
<feature type="domain" description="Fibrinogen C-terminal" evidence="4">
    <location>
        <begin position="239"/>
        <end position="461"/>
    </location>
</feature>
<keyword evidence="3" id="KW-0472">Membrane</keyword>
<feature type="region of interest" description="Disordered" evidence="2">
    <location>
        <begin position="87"/>
        <end position="226"/>
    </location>
</feature>
<organism evidence="5 6">
    <name type="scientific">Branchiostoma floridae</name>
    <name type="common">Florida lancelet</name>
    <name type="synonym">Amphioxus</name>
    <dbReference type="NCBI Taxonomy" id="7739"/>
    <lineage>
        <taxon>Eukaryota</taxon>
        <taxon>Metazoa</taxon>
        <taxon>Chordata</taxon>
        <taxon>Cephalochordata</taxon>
        <taxon>Leptocardii</taxon>
        <taxon>Amphioxiformes</taxon>
        <taxon>Branchiostomatidae</taxon>
        <taxon>Branchiostoma</taxon>
    </lineage>
</organism>
<keyword evidence="3" id="KW-1133">Transmembrane helix</keyword>
<dbReference type="GO" id="GO:0005615">
    <property type="term" value="C:extracellular space"/>
    <property type="evidence" value="ECO:0000318"/>
    <property type="project" value="GO_Central"/>
</dbReference>
<dbReference type="SMART" id="SM00186">
    <property type="entry name" value="FBG"/>
    <property type="match status" value="1"/>
</dbReference>
<dbReference type="OrthoDB" id="7735550at2759"/>
<dbReference type="InterPro" id="IPR050373">
    <property type="entry name" value="Fibrinogen_C-term_domain"/>
</dbReference>
<dbReference type="KEGG" id="bfo:118428628"/>
<dbReference type="Pfam" id="PF00147">
    <property type="entry name" value="Fibrinogen_C"/>
    <property type="match status" value="1"/>
</dbReference>
<dbReference type="Proteomes" id="UP000001554">
    <property type="component" value="Chromosome 13"/>
</dbReference>
<keyword evidence="1" id="KW-1015">Disulfide bond</keyword>
<evidence type="ECO:0000259" key="4">
    <source>
        <dbReference type="PROSITE" id="PS51406"/>
    </source>
</evidence>
<dbReference type="InterPro" id="IPR002181">
    <property type="entry name" value="Fibrinogen_a/b/g_C_dom"/>
</dbReference>
<accession>A0A9J7M4U9</accession>
<dbReference type="RefSeq" id="XP_035694627.1">
    <property type="nucleotide sequence ID" value="XM_035838734.1"/>
</dbReference>
<feature type="transmembrane region" description="Helical" evidence="3">
    <location>
        <begin position="26"/>
        <end position="49"/>
    </location>
</feature>
<feature type="compositionally biased region" description="Low complexity" evidence="2">
    <location>
        <begin position="208"/>
        <end position="217"/>
    </location>
</feature>
<dbReference type="PANTHER" id="PTHR19143">
    <property type="entry name" value="FIBRINOGEN/TENASCIN/ANGIOPOEITIN"/>
    <property type="match status" value="1"/>
</dbReference>
<evidence type="ECO:0000256" key="2">
    <source>
        <dbReference type="SAM" id="MobiDB-lite"/>
    </source>
</evidence>
<sequence length="461" mass="48820">MSSEKLIDSGLGGPVHVDRRSRVRPVGLQGVLAAAVVLGVSALVVVLLLQNWQLKQCFDDLNQQNGQLLQRIASLEDLTKGKTLEANSGAENIESTDVVFRPGPLRPAADGPESGARPPVLSDPTDRRRAKRAANSLTLPFGGCTQGPPGKDGPTGPPGANGRDGMPGRDGRDGPAGGVGPSGSPGPPGPPGPSGSPGAAGPPGPSGSPGVVGPPGSKGLDGRDGLPGTPGSCDCCRNAPNPPPIQDCDDVYKAGHNTSGIYIIQPAGSRFPFRVYCEMEDGTGGWTVIQKRFDGSVDFSRDWQTYKHGFGAPNGEFWLGNDKIYEISSAKIYRMRIDLENWSSDTVYAEYDVFYIEDEAAKYRLHIGTYSGTAGDGGRGLRHHDGRRFSTHDQDNDDHSSHCATVHGRGGWWYGHCDNANLNAPYKHGGGGSESHGIEWEAWAGYSFSIKSSVMKIRPIN</sequence>
<proteinExistence type="predicted"/>
<evidence type="ECO:0000256" key="1">
    <source>
        <dbReference type="ARBA" id="ARBA00023157"/>
    </source>
</evidence>
<reference evidence="6" key="2">
    <citation type="submission" date="2025-08" db="UniProtKB">
        <authorList>
            <consortium name="RefSeq"/>
        </authorList>
    </citation>
    <scope>IDENTIFICATION</scope>
    <source>
        <strain evidence="6">S238N-H82</strain>
        <tissue evidence="6">Testes</tissue>
    </source>
</reference>
<dbReference type="OMA" id="HSSHCAT"/>
<name>A0A9J7M4U9_BRAFL</name>
<evidence type="ECO:0000256" key="3">
    <source>
        <dbReference type="SAM" id="Phobius"/>
    </source>
</evidence>
<dbReference type="InterPro" id="IPR008160">
    <property type="entry name" value="Collagen"/>
</dbReference>
<dbReference type="FunFam" id="3.90.215.10:FF:000001">
    <property type="entry name" value="Tenascin isoform 1"/>
    <property type="match status" value="1"/>
</dbReference>
<dbReference type="GeneID" id="118428628"/>
<reference evidence="5" key="1">
    <citation type="journal article" date="2020" name="Nat. Ecol. Evol.">
        <title>Deeply conserved synteny resolves early events in vertebrate evolution.</title>
        <authorList>
            <person name="Simakov O."/>
            <person name="Marletaz F."/>
            <person name="Yue J.X."/>
            <person name="O'Connell B."/>
            <person name="Jenkins J."/>
            <person name="Brandt A."/>
            <person name="Calef R."/>
            <person name="Tung C.H."/>
            <person name="Huang T.K."/>
            <person name="Schmutz J."/>
            <person name="Satoh N."/>
            <person name="Yu J.K."/>
            <person name="Putnam N.H."/>
            <person name="Green R.E."/>
            <person name="Rokhsar D.S."/>
        </authorList>
    </citation>
    <scope>NUCLEOTIDE SEQUENCE [LARGE SCALE GENOMIC DNA]</scope>
    <source>
        <strain evidence="5">S238N-H82</strain>
    </source>
</reference>
<feature type="compositionally biased region" description="Gly residues" evidence="2">
    <location>
        <begin position="174"/>
        <end position="183"/>
    </location>
</feature>
<dbReference type="AlphaFoldDB" id="A0A9J7M4U9"/>
<dbReference type="InterPro" id="IPR014716">
    <property type="entry name" value="Fibrinogen_a/b/g_C_1"/>
</dbReference>
<dbReference type="NCBIfam" id="NF040941">
    <property type="entry name" value="GGGWT_bact"/>
    <property type="match status" value="1"/>
</dbReference>
<evidence type="ECO:0000313" key="5">
    <source>
        <dbReference type="Proteomes" id="UP000001554"/>
    </source>
</evidence>
<gene>
    <name evidence="6" type="primary">LOC118428628</name>
</gene>
<dbReference type="Pfam" id="PF01391">
    <property type="entry name" value="Collagen"/>
    <property type="match status" value="1"/>
</dbReference>
<dbReference type="Gene3D" id="3.90.215.10">
    <property type="entry name" value="Gamma Fibrinogen, chain A, domain 1"/>
    <property type="match status" value="1"/>
</dbReference>
<keyword evidence="5" id="KW-1185">Reference proteome</keyword>
<evidence type="ECO:0000313" key="6">
    <source>
        <dbReference type="RefSeq" id="XP_035694627.1"/>
    </source>
</evidence>
<protein>
    <submittedName>
        <fullName evidence="6">Ficolin-2-like</fullName>
    </submittedName>
</protein>
<dbReference type="CDD" id="cd00087">
    <property type="entry name" value="FReD"/>
    <property type="match status" value="1"/>
</dbReference>
<dbReference type="PANTHER" id="PTHR19143:SF459">
    <property type="entry name" value="FIBRINOGEN C-TERMINAL DOMAIN-CONTAINING PROTEIN"/>
    <property type="match status" value="1"/>
</dbReference>
<dbReference type="InterPro" id="IPR036056">
    <property type="entry name" value="Fibrinogen-like_C"/>
</dbReference>
<feature type="compositionally biased region" description="Pro residues" evidence="2">
    <location>
        <begin position="184"/>
        <end position="206"/>
    </location>
</feature>
<keyword evidence="3" id="KW-0812">Transmembrane</keyword>